<sequence length="611" mass="67919">MTQLLNCGNYSSNFGMGGANINGAVGGNISASLNGNVGNVLQSSSAGGLSQYRVPLSEFSDKDKMGAYCIVNDNNYNNSNNSYTTSPNVYPRYINQQVSQNQYGYQQFAQSGDLYSRNPGFETIPERIGQPSSGFGQLQSSNRADVNPAAKMASGGYSNAKGSVSKLNGSGWKEWSSYSKLLPLAVVELDVQNECNYLSSLFVSFSNTVKGFISNFEFDKLMEYVNIIEVGYRGTIFGVMDRNQDDYITQVEFLAGMLIFRPYNSREKNSPNFNKLRLQFIFFYYDSNRDGLLSIDELAKLIEHISIIKVTISNKNSKPKKKTQISTEKSRKLASQVIHDYLNKDFCSYDDFFQLVNNGILNGTVNLLRCRNDIFLQKKGHSVVSSPSQASFNRHSSASPIQNLAAHPNQQPFSPPLYSNPQIQSQFLQTSQIPPYSANGNLQTIIPKNHSMYNTPINASTEQFPPPKVISGSNDEYLRIIQSKPTHAPILPTSDAKHPTSASKLKVNTLQNQNNTDTFNHCLTGANLSTSNNNHNLITPSHNSNLFKNNSISSTITRKQEDQFTAYSNSPPNALHTPEPLSNYRSTYESSSPYYNIPSEGRLNLNFSPYQ</sequence>
<dbReference type="Gene3D" id="1.10.238.10">
    <property type="entry name" value="EF-hand"/>
    <property type="match status" value="1"/>
</dbReference>
<proteinExistence type="predicted"/>
<feature type="domain" description="EF-hand" evidence="2">
    <location>
        <begin position="273"/>
        <end position="308"/>
    </location>
</feature>
<accession>A0A9D5HV20</accession>
<name>A0A9D5HV20_9CRYT</name>
<dbReference type="InterPro" id="IPR018247">
    <property type="entry name" value="EF_Hand_1_Ca_BS"/>
</dbReference>
<protein>
    <submittedName>
        <fullName evidence="3">Erythrocyte membrane-associated antigen</fullName>
    </submittedName>
</protein>
<dbReference type="PROSITE" id="PS50222">
    <property type="entry name" value="EF_HAND_2"/>
    <property type="match status" value="1"/>
</dbReference>
<evidence type="ECO:0000313" key="3">
    <source>
        <dbReference type="EMBL" id="KAJ1607147.1"/>
    </source>
</evidence>
<gene>
    <name evidence="3" type="ORF">OJ253_2485</name>
</gene>
<comment type="caution">
    <text evidence="3">The sequence shown here is derived from an EMBL/GenBank/DDBJ whole genome shotgun (WGS) entry which is preliminary data.</text>
</comment>
<organism evidence="3">
    <name type="scientific">Cryptosporidium canis</name>
    <dbReference type="NCBI Taxonomy" id="195482"/>
    <lineage>
        <taxon>Eukaryota</taxon>
        <taxon>Sar</taxon>
        <taxon>Alveolata</taxon>
        <taxon>Apicomplexa</taxon>
        <taxon>Conoidasida</taxon>
        <taxon>Coccidia</taxon>
        <taxon>Eucoccidiorida</taxon>
        <taxon>Eimeriorina</taxon>
        <taxon>Cryptosporidiidae</taxon>
        <taxon>Cryptosporidium</taxon>
    </lineage>
</organism>
<dbReference type="InterPro" id="IPR011992">
    <property type="entry name" value="EF-hand-dom_pair"/>
</dbReference>
<dbReference type="AlphaFoldDB" id="A0A9D5HV20"/>
<dbReference type="GO" id="GO:0005509">
    <property type="term" value="F:calcium ion binding"/>
    <property type="evidence" value="ECO:0007669"/>
    <property type="project" value="InterPro"/>
</dbReference>
<dbReference type="Proteomes" id="UP001067231">
    <property type="component" value="Unassembled WGS sequence"/>
</dbReference>
<dbReference type="EMBL" id="JAPCXC010000063">
    <property type="protein sequence ID" value="KAJ1607147.1"/>
    <property type="molecule type" value="Genomic_DNA"/>
</dbReference>
<dbReference type="InterPro" id="IPR002048">
    <property type="entry name" value="EF_hand_dom"/>
</dbReference>
<dbReference type="SUPFAM" id="SSF47473">
    <property type="entry name" value="EF-hand"/>
    <property type="match status" value="1"/>
</dbReference>
<dbReference type="PROSITE" id="PS00018">
    <property type="entry name" value="EF_HAND_1"/>
    <property type="match status" value="2"/>
</dbReference>
<dbReference type="OrthoDB" id="343497at2759"/>
<evidence type="ECO:0000256" key="1">
    <source>
        <dbReference type="ARBA" id="ARBA00022837"/>
    </source>
</evidence>
<evidence type="ECO:0000259" key="2">
    <source>
        <dbReference type="PROSITE" id="PS50222"/>
    </source>
</evidence>
<keyword evidence="1" id="KW-0106">Calcium</keyword>
<reference evidence="3" key="1">
    <citation type="submission" date="2022-10" db="EMBL/GenBank/DDBJ databases">
        <title>Adaptive evolution leads to modifications in subtelomeric GC content in a zoonotic Cryptosporidium species.</title>
        <authorList>
            <person name="Li J."/>
            <person name="Feng Y."/>
            <person name="Xiao L."/>
        </authorList>
    </citation>
    <scope>NUCLEOTIDE SEQUENCE</scope>
    <source>
        <strain evidence="3">33844</strain>
    </source>
</reference>